<sequence length="185" mass="20783">MKTALESEVESMRFAYKCLTSLILLAAIPTAAIAQTAPVEPTRSETVPEAFYRAFFTNAPDFYRNRSLLRQLNSLFGIGSFTRNSYPENEYIRDARLINTLYQDTLQQQIGNTTLRTPDLQNPYDSSLFSQPPAQVTPTNITPTDTEDSNQNESDSPPVEVPAEDIPIENDLEGETENPEIIPFE</sequence>
<feature type="compositionally biased region" description="Polar residues" evidence="1">
    <location>
        <begin position="115"/>
        <end position="144"/>
    </location>
</feature>
<name>A0A1U7HQE5_9CHRO</name>
<proteinExistence type="predicted"/>
<reference evidence="3 4" key="1">
    <citation type="submission" date="2016-11" db="EMBL/GenBank/DDBJ databases">
        <title>Draft Genome Sequences of Nine Cyanobacterial Strains from Diverse Habitats.</title>
        <authorList>
            <person name="Zhu T."/>
            <person name="Hou S."/>
            <person name="Lu X."/>
            <person name="Hess W.R."/>
        </authorList>
    </citation>
    <scope>NUCLEOTIDE SEQUENCE [LARGE SCALE GENOMIC DNA]</scope>
    <source>
        <strain evidence="3 4">5.2 s.c.1</strain>
    </source>
</reference>
<evidence type="ECO:0000256" key="2">
    <source>
        <dbReference type="SAM" id="SignalP"/>
    </source>
</evidence>
<evidence type="ECO:0000313" key="4">
    <source>
        <dbReference type="Proteomes" id="UP000185984"/>
    </source>
</evidence>
<organism evidence="3 4">
    <name type="scientific">Chroogloeocystis siderophila 5.2 s.c.1</name>
    <dbReference type="NCBI Taxonomy" id="247279"/>
    <lineage>
        <taxon>Bacteria</taxon>
        <taxon>Bacillati</taxon>
        <taxon>Cyanobacteriota</taxon>
        <taxon>Cyanophyceae</taxon>
        <taxon>Oscillatoriophycideae</taxon>
        <taxon>Chroococcales</taxon>
        <taxon>Chroococcaceae</taxon>
        <taxon>Chroogloeocystis</taxon>
    </lineage>
</organism>
<feature type="region of interest" description="Disordered" evidence="1">
    <location>
        <begin position="115"/>
        <end position="185"/>
    </location>
</feature>
<keyword evidence="2" id="KW-0732">Signal</keyword>
<protein>
    <recommendedName>
        <fullName evidence="5">Porin</fullName>
    </recommendedName>
</protein>
<dbReference type="Proteomes" id="UP000185984">
    <property type="component" value="Unassembled WGS sequence"/>
</dbReference>
<feature type="signal peptide" evidence="2">
    <location>
        <begin position="1"/>
        <end position="34"/>
    </location>
</feature>
<dbReference type="STRING" id="247279.NIES1031_12195"/>
<evidence type="ECO:0008006" key="5">
    <source>
        <dbReference type="Google" id="ProtNLM"/>
    </source>
</evidence>
<feature type="chain" id="PRO_5012369135" description="Porin" evidence="2">
    <location>
        <begin position="35"/>
        <end position="185"/>
    </location>
</feature>
<evidence type="ECO:0000313" key="3">
    <source>
        <dbReference type="EMBL" id="OKH25768.1"/>
    </source>
</evidence>
<dbReference type="AlphaFoldDB" id="A0A1U7HQE5"/>
<gene>
    <name evidence="3" type="ORF">NIES1031_12195</name>
</gene>
<evidence type="ECO:0000256" key="1">
    <source>
        <dbReference type="SAM" id="MobiDB-lite"/>
    </source>
</evidence>
<comment type="caution">
    <text evidence="3">The sequence shown here is derived from an EMBL/GenBank/DDBJ whole genome shotgun (WGS) entry which is preliminary data.</text>
</comment>
<keyword evidence="4" id="KW-1185">Reference proteome</keyword>
<feature type="compositionally biased region" description="Acidic residues" evidence="1">
    <location>
        <begin position="162"/>
        <end position="178"/>
    </location>
</feature>
<accession>A0A1U7HQE5</accession>
<dbReference type="EMBL" id="MRCC01000009">
    <property type="protein sequence ID" value="OKH25768.1"/>
    <property type="molecule type" value="Genomic_DNA"/>
</dbReference>